<dbReference type="SUPFAM" id="SSF56219">
    <property type="entry name" value="DNase I-like"/>
    <property type="match status" value="1"/>
</dbReference>
<reference evidence="1 2" key="1">
    <citation type="journal article" date="2018" name="MBio">
        <title>Comparative Genomics Reveals the Core Gene Toolbox for the Fungus-Insect Symbiosis.</title>
        <authorList>
            <person name="Wang Y."/>
            <person name="Stata M."/>
            <person name="Wang W."/>
            <person name="Stajich J.E."/>
            <person name="White M.M."/>
            <person name="Moncalvo J.M."/>
        </authorList>
    </citation>
    <scope>NUCLEOTIDE SEQUENCE [LARGE SCALE GENOMIC DNA]</scope>
    <source>
        <strain evidence="1 2">AUS-126-30</strain>
    </source>
</reference>
<dbReference type="Proteomes" id="UP000245591">
    <property type="component" value="Unassembled WGS sequence"/>
</dbReference>
<comment type="caution">
    <text evidence="1">The sequence shown here is derived from an EMBL/GenBank/DDBJ whole genome shotgun (WGS) entry which is preliminary data.</text>
</comment>
<protein>
    <recommendedName>
        <fullName evidence="3">Endonuclease/exonuclease/phosphatase domain-containing protein</fullName>
    </recommendedName>
</protein>
<gene>
    <name evidence="1" type="ORF">BB558_003639</name>
</gene>
<keyword evidence="2" id="KW-1185">Reference proteome</keyword>
<sequence>MDAIGTEIDSTGNNVGNTNTGAGRSDKLIIWNAPELKAKTISDAILMHTQLNQKDRKNLENVLKVIIRTDKYKNERKERLKTAPKMVSDTDDLLVMTINKEGTGLLIGVKSNSGLNITELKNSTQWMASKVYGAFVNGKKFEIIVINVHLPQKKHAKYKDIQMIVLGDFNSNIKQTVSYVNLADICLSRIPVTNLTRSRVLRGKIGRMVDHIYHRGFQQHPDSGKVQKYLYVMTVFYLE</sequence>
<proteinExistence type="predicted"/>
<dbReference type="AlphaFoldDB" id="A0A2U1J5M1"/>
<evidence type="ECO:0000313" key="2">
    <source>
        <dbReference type="Proteomes" id="UP000245591"/>
    </source>
</evidence>
<accession>A0A2U1J5M1</accession>
<dbReference type="EMBL" id="MBFU01000342">
    <property type="protein sequence ID" value="PWA00309.1"/>
    <property type="molecule type" value="Genomic_DNA"/>
</dbReference>
<evidence type="ECO:0000313" key="1">
    <source>
        <dbReference type="EMBL" id="PWA00309.1"/>
    </source>
</evidence>
<organism evidence="1 2">
    <name type="scientific">Smittium angustum</name>
    <dbReference type="NCBI Taxonomy" id="133377"/>
    <lineage>
        <taxon>Eukaryota</taxon>
        <taxon>Fungi</taxon>
        <taxon>Fungi incertae sedis</taxon>
        <taxon>Zoopagomycota</taxon>
        <taxon>Kickxellomycotina</taxon>
        <taxon>Harpellomycetes</taxon>
        <taxon>Harpellales</taxon>
        <taxon>Legeriomycetaceae</taxon>
        <taxon>Smittium</taxon>
    </lineage>
</organism>
<evidence type="ECO:0008006" key="3">
    <source>
        <dbReference type="Google" id="ProtNLM"/>
    </source>
</evidence>
<dbReference type="InterPro" id="IPR036691">
    <property type="entry name" value="Endo/exonu/phosph_ase_sf"/>
</dbReference>
<name>A0A2U1J5M1_SMIAN</name>